<dbReference type="AlphaFoldDB" id="A0AAV7UWG1"/>
<evidence type="ECO:0000313" key="6">
    <source>
        <dbReference type="EMBL" id="KAJ1192510.1"/>
    </source>
</evidence>
<organism evidence="6 7">
    <name type="scientific">Pleurodeles waltl</name>
    <name type="common">Iberian ribbed newt</name>
    <dbReference type="NCBI Taxonomy" id="8319"/>
    <lineage>
        <taxon>Eukaryota</taxon>
        <taxon>Metazoa</taxon>
        <taxon>Chordata</taxon>
        <taxon>Craniata</taxon>
        <taxon>Vertebrata</taxon>
        <taxon>Euteleostomi</taxon>
        <taxon>Amphibia</taxon>
        <taxon>Batrachia</taxon>
        <taxon>Caudata</taxon>
        <taxon>Salamandroidea</taxon>
        <taxon>Salamandridae</taxon>
        <taxon>Pleurodelinae</taxon>
        <taxon>Pleurodeles</taxon>
    </lineage>
</organism>
<keyword evidence="2" id="KW-1015">Disulfide bond</keyword>
<proteinExistence type="predicted"/>
<accession>A0AAV7UWG1</accession>
<evidence type="ECO:0000313" key="7">
    <source>
        <dbReference type="Proteomes" id="UP001066276"/>
    </source>
</evidence>
<evidence type="ECO:0000256" key="3">
    <source>
        <dbReference type="ARBA" id="ARBA00023180"/>
    </source>
</evidence>
<dbReference type="InterPro" id="IPR056801">
    <property type="entry name" value="SBSPON_C"/>
</dbReference>
<keyword evidence="7" id="KW-1185">Reference proteome</keyword>
<dbReference type="Pfam" id="PF19028">
    <property type="entry name" value="TSP1_spondin"/>
    <property type="match status" value="1"/>
</dbReference>
<name>A0AAV7UWG1_PLEWA</name>
<dbReference type="InterPro" id="IPR039942">
    <property type="entry name" value="SBSPO"/>
</dbReference>
<dbReference type="PROSITE" id="PS50958">
    <property type="entry name" value="SMB_2"/>
    <property type="match status" value="1"/>
</dbReference>
<dbReference type="SUPFAM" id="SSF90188">
    <property type="entry name" value="Somatomedin B domain"/>
    <property type="match status" value="1"/>
</dbReference>
<dbReference type="PROSITE" id="PS00524">
    <property type="entry name" value="SMB_1"/>
    <property type="match status" value="1"/>
</dbReference>
<dbReference type="InterPro" id="IPR036024">
    <property type="entry name" value="Somatomedin_B-like_dom_sf"/>
</dbReference>
<sequence length="267" mass="30543">MASSLQRLLLLLALARLWVSAGAGCAEARRCCPGRDPLCASKGWRLDRVYGTCFCDEACTRARDCCYDYTQACPAQPCVVSEWSHWSGCADQCKPTLRMRRRHVQLQPKNGGEPCPPLEEKAGCLEYMTYQGKECGQSYVPAFITTSDYNKERKRRALSPIRTSVDEDLQYCVEFKIESLSYYCTRETRRHARWMQYLREGYTVCVACQYPAMNDENQRCTGDGLDTDSNNLLHWQAVGNSRCQGTWRKVRRVEQCACPVVHSFIFT</sequence>
<keyword evidence="1 4" id="KW-0732">Signal</keyword>
<evidence type="ECO:0000259" key="5">
    <source>
        <dbReference type="PROSITE" id="PS50958"/>
    </source>
</evidence>
<feature type="domain" description="SMB" evidence="5">
    <location>
        <begin position="27"/>
        <end position="78"/>
    </location>
</feature>
<feature type="signal peptide" evidence="4">
    <location>
        <begin position="1"/>
        <end position="28"/>
    </location>
</feature>
<dbReference type="FunFam" id="2.20.100.10:FF:000019">
    <property type="entry name" value="Thrombospondin type 1 domain containing 7A"/>
    <property type="match status" value="1"/>
</dbReference>
<dbReference type="InterPro" id="IPR001212">
    <property type="entry name" value="Somatomedin_B_dom"/>
</dbReference>
<dbReference type="InterPro" id="IPR036383">
    <property type="entry name" value="TSP1_rpt_sf"/>
</dbReference>
<dbReference type="SUPFAM" id="SSF82895">
    <property type="entry name" value="TSP-1 type 1 repeat"/>
    <property type="match status" value="1"/>
</dbReference>
<dbReference type="InterPro" id="IPR044004">
    <property type="entry name" value="TSP1_spondin_dom"/>
</dbReference>
<dbReference type="EMBL" id="JANPWB010000004">
    <property type="protein sequence ID" value="KAJ1192510.1"/>
    <property type="molecule type" value="Genomic_DNA"/>
</dbReference>
<evidence type="ECO:0000256" key="4">
    <source>
        <dbReference type="SAM" id="SignalP"/>
    </source>
</evidence>
<comment type="caution">
    <text evidence="6">The sequence shown here is derived from an EMBL/GenBank/DDBJ whole genome shotgun (WGS) entry which is preliminary data.</text>
</comment>
<evidence type="ECO:0000256" key="1">
    <source>
        <dbReference type="ARBA" id="ARBA00022729"/>
    </source>
</evidence>
<dbReference type="PANTHER" id="PTHR20920">
    <property type="entry name" value="RPE-SPONDIN"/>
    <property type="match status" value="1"/>
</dbReference>
<feature type="chain" id="PRO_5043888398" description="SMB domain-containing protein" evidence="4">
    <location>
        <begin position="29"/>
        <end position="267"/>
    </location>
</feature>
<dbReference type="Pfam" id="PF01033">
    <property type="entry name" value="Somatomedin_B"/>
    <property type="match status" value="1"/>
</dbReference>
<dbReference type="PROSITE" id="PS50092">
    <property type="entry name" value="TSP1"/>
    <property type="match status" value="1"/>
</dbReference>
<reference evidence="6" key="1">
    <citation type="journal article" date="2022" name="bioRxiv">
        <title>Sequencing and chromosome-scale assembly of the giantPleurodeles waltlgenome.</title>
        <authorList>
            <person name="Brown T."/>
            <person name="Elewa A."/>
            <person name="Iarovenko S."/>
            <person name="Subramanian E."/>
            <person name="Araus A.J."/>
            <person name="Petzold A."/>
            <person name="Susuki M."/>
            <person name="Suzuki K.-i.T."/>
            <person name="Hayashi T."/>
            <person name="Toyoda A."/>
            <person name="Oliveira C."/>
            <person name="Osipova E."/>
            <person name="Leigh N.D."/>
            <person name="Simon A."/>
            <person name="Yun M.H."/>
        </authorList>
    </citation>
    <scope>NUCLEOTIDE SEQUENCE</scope>
    <source>
        <strain evidence="6">20211129_DDA</strain>
        <tissue evidence="6">Liver</tissue>
    </source>
</reference>
<protein>
    <recommendedName>
        <fullName evidence="5">SMB domain-containing protein</fullName>
    </recommendedName>
</protein>
<dbReference type="Pfam" id="PF25031">
    <property type="entry name" value="SBSPON_C"/>
    <property type="match status" value="1"/>
</dbReference>
<dbReference type="Gene3D" id="2.20.100.10">
    <property type="entry name" value="Thrombospondin type-1 (TSP1) repeat"/>
    <property type="match status" value="1"/>
</dbReference>
<keyword evidence="3" id="KW-0325">Glycoprotein</keyword>
<gene>
    <name evidence="6" type="ORF">NDU88_001817</name>
</gene>
<dbReference type="Proteomes" id="UP001066276">
    <property type="component" value="Chromosome 2_2"/>
</dbReference>
<evidence type="ECO:0000256" key="2">
    <source>
        <dbReference type="ARBA" id="ARBA00023157"/>
    </source>
</evidence>
<dbReference type="PANTHER" id="PTHR20920:SF2">
    <property type="entry name" value="SOMATOMEDIN-B AND THROMBOSPONDIN TYPE-1 DOMAIN-CONTAINING PROTEIN"/>
    <property type="match status" value="1"/>
</dbReference>
<dbReference type="InterPro" id="IPR000884">
    <property type="entry name" value="TSP1_rpt"/>
</dbReference>